<dbReference type="PANTHER" id="PTHR11567">
    <property type="entry name" value="ACID PHOSPHATASE-RELATED"/>
    <property type="match status" value="1"/>
</dbReference>
<dbReference type="InterPro" id="IPR050645">
    <property type="entry name" value="Histidine_acid_phosphatase"/>
</dbReference>
<dbReference type="SUPFAM" id="SSF53254">
    <property type="entry name" value="Phosphoglycerate mutase-like"/>
    <property type="match status" value="1"/>
</dbReference>
<dbReference type="InterPro" id="IPR033379">
    <property type="entry name" value="Acid_Pase_AS"/>
</dbReference>
<dbReference type="PANTHER" id="PTHR11567:SF208">
    <property type="entry name" value="ACID PHOSPHATASE 3"/>
    <property type="match status" value="1"/>
</dbReference>
<keyword evidence="4" id="KW-0732">Signal</keyword>
<keyword evidence="7" id="KW-0472">Membrane</keyword>
<reference evidence="9" key="1">
    <citation type="journal article" date="2016" name="Nature">
        <title>Genome evolution in the allotetraploid frog Xenopus laevis.</title>
        <authorList>
            <person name="Session A.M."/>
            <person name="Uno Y."/>
            <person name="Kwon T."/>
            <person name="Chapman J.A."/>
            <person name="Toyoda A."/>
            <person name="Takahashi S."/>
            <person name="Fukui A."/>
            <person name="Hikosaka A."/>
            <person name="Suzuki A."/>
            <person name="Kondo M."/>
            <person name="van Heeringen S.J."/>
            <person name="Quigley I."/>
            <person name="Heinz S."/>
            <person name="Ogino H."/>
            <person name="Ochi H."/>
            <person name="Hellsten U."/>
            <person name="Lyons J.B."/>
            <person name="Simakov O."/>
            <person name="Putnam N."/>
            <person name="Stites J."/>
            <person name="Kuroki Y."/>
            <person name="Tanaka T."/>
            <person name="Michiue T."/>
            <person name="Watanabe M."/>
            <person name="Bogdanovic O."/>
            <person name="Lister R."/>
            <person name="Georgiou G."/>
            <person name="Paranjpe S.S."/>
            <person name="van Kruijsbergen I."/>
            <person name="Shu S."/>
            <person name="Carlson J."/>
            <person name="Kinoshita T."/>
            <person name="Ohta Y."/>
            <person name="Mawaribuchi S."/>
            <person name="Jenkins J."/>
            <person name="Grimwood J."/>
            <person name="Schmutz J."/>
            <person name="Mitros T."/>
            <person name="Mozaffari S.V."/>
            <person name="Suzuki Y."/>
            <person name="Haramoto Y."/>
            <person name="Yamamoto T.S."/>
            <person name="Takagi C."/>
            <person name="Heald R."/>
            <person name="Miller K."/>
            <person name="Haudenschild C."/>
            <person name="Kitzman J."/>
            <person name="Nakayama T."/>
            <person name="Izutsu Y."/>
            <person name="Robert J."/>
            <person name="Fortriede J."/>
            <person name="Burns K."/>
            <person name="Lotay V."/>
            <person name="Karimi K."/>
            <person name="Yasuoka Y."/>
            <person name="Dichmann D.S."/>
            <person name="Flajnik M.F."/>
            <person name="Houston D.W."/>
            <person name="Shendure J."/>
            <person name="DuPasquier L."/>
            <person name="Vize P.D."/>
            <person name="Zorn A.M."/>
            <person name="Ito M."/>
            <person name="Marcotte E.M."/>
            <person name="Wallingford J.B."/>
            <person name="Ito Y."/>
            <person name="Asashima M."/>
            <person name="Ueno N."/>
            <person name="Matsuda Y."/>
            <person name="Veenstra G.J."/>
            <person name="Fujiyama A."/>
            <person name="Harland R.M."/>
            <person name="Taira M."/>
            <person name="Rokhsar D.S."/>
        </authorList>
    </citation>
    <scope>NUCLEOTIDE SEQUENCE [LARGE SCALE GENOMIC DNA]</scope>
    <source>
        <strain evidence="9">J</strain>
    </source>
</reference>
<keyword evidence="7" id="KW-1133">Transmembrane helix</keyword>
<evidence type="ECO:0000256" key="4">
    <source>
        <dbReference type="ARBA" id="ARBA00022729"/>
    </source>
</evidence>
<name>A0A974CM07_XENLA</name>
<dbReference type="EC" id="3.1.3.2" evidence="3"/>
<feature type="transmembrane region" description="Helical" evidence="7">
    <location>
        <begin position="405"/>
        <end position="429"/>
    </location>
</feature>
<keyword evidence="7" id="KW-0812">Transmembrane</keyword>
<dbReference type="FunFam" id="3.40.50.1240:FF:000010">
    <property type="entry name" value="Prostatic acid phosphatase"/>
    <property type="match status" value="1"/>
</dbReference>
<evidence type="ECO:0000313" key="8">
    <source>
        <dbReference type="EMBL" id="OCT75944.1"/>
    </source>
</evidence>
<proteinExistence type="inferred from homology"/>
<evidence type="ECO:0000256" key="3">
    <source>
        <dbReference type="ARBA" id="ARBA00012646"/>
    </source>
</evidence>
<dbReference type="Proteomes" id="UP000694892">
    <property type="component" value="Chromosome 6L"/>
</dbReference>
<evidence type="ECO:0000256" key="5">
    <source>
        <dbReference type="ARBA" id="ARBA00022801"/>
    </source>
</evidence>
<dbReference type="InterPro" id="IPR000560">
    <property type="entry name" value="His_Pase_clade-2"/>
</dbReference>
<evidence type="ECO:0000313" key="9">
    <source>
        <dbReference type="Proteomes" id="UP000694892"/>
    </source>
</evidence>
<evidence type="ECO:0000256" key="1">
    <source>
        <dbReference type="ARBA" id="ARBA00000032"/>
    </source>
</evidence>
<comment type="similarity">
    <text evidence="2">Belongs to the histidine acid phosphatase family.</text>
</comment>
<dbReference type="PROSITE" id="PS00778">
    <property type="entry name" value="HIS_ACID_PHOSPHAT_2"/>
    <property type="match status" value="1"/>
</dbReference>
<protein>
    <recommendedName>
        <fullName evidence="3">acid phosphatase</fullName>
        <ecNumber evidence="3">3.1.3.2</ecNumber>
    </recommendedName>
</protein>
<gene>
    <name evidence="8" type="ORF">XELAEV_18031130mg</name>
</gene>
<comment type="catalytic activity">
    <reaction evidence="1">
        <text>a phosphate monoester + H2O = an alcohol + phosphate</text>
        <dbReference type="Rhea" id="RHEA:15017"/>
        <dbReference type="ChEBI" id="CHEBI:15377"/>
        <dbReference type="ChEBI" id="CHEBI:30879"/>
        <dbReference type="ChEBI" id="CHEBI:43474"/>
        <dbReference type="ChEBI" id="CHEBI:67140"/>
        <dbReference type="EC" id="3.1.3.2"/>
    </reaction>
</comment>
<dbReference type="CDD" id="cd07061">
    <property type="entry name" value="HP_HAP_like"/>
    <property type="match status" value="1"/>
</dbReference>
<dbReference type="AlphaFoldDB" id="A0A974CM07"/>
<dbReference type="GO" id="GO:0007040">
    <property type="term" value="P:lysosome organization"/>
    <property type="evidence" value="ECO:0007669"/>
    <property type="project" value="TreeGrafter"/>
</dbReference>
<evidence type="ECO:0000256" key="7">
    <source>
        <dbReference type="SAM" id="Phobius"/>
    </source>
</evidence>
<dbReference type="InterPro" id="IPR029033">
    <property type="entry name" value="His_PPase_superfam"/>
</dbReference>
<accession>A0A974CM07</accession>
<keyword evidence="6" id="KW-0325">Glycoprotein</keyword>
<sequence>MRLFKTELNHGCACAPLLQLERTRLHGNPPTNARQSVTSYNGPQDLRTPMQTAFYAYIKHTHLFRHGDRSPIETYPNDNYTEDSWPDGFGELTKLGKQQHYELGRYLRRRYDTFLNESYRHREVYVRSTDIDRTIMSAQANLAGLFQPTGDQIWNPNITWEPIPVHTVPKTEDKLLLMPLANCPRYETLLSETFSSKEYRQLLEPYSDFLKVLSKNTGFTIEQLSHFAAWTTYDTLLCEAIHNYSLPSWATKETMDKLQHLSEIILSSSYGIYKHQEKSRLQGGVLLNSIIQNITYIKETPRVQRRILIYSAHDTTVFSLQAALNVSNGKLIPYAACHLFELYQDEQGQYSIQMYYKNDSSVEPYRLTLPGCAFSCPLQKFIELTSPIITQDWEAECEQASQYSAAVTGLSITVTLLILTVIVLLLIIIHNRKYFCGENYETI</sequence>
<organism evidence="8 9">
    <name type="scientific">Xenopus laevis</name>
    <name type="common">African clawed frog</name>
    <dbReference type="NCBI Taxonomy" id="8355"/>
    <lineage>
        <taxon>Eukaryota</taxon>
        <taxon>Metazoa</taxon>
        <taxon>Chordata</taxon>
        <taxon>Craniata</taxon>
        <taxon>Vertebrata</taxon>
        <taxon>Euteleostomi</taxon>
        <taxon>Amphibia</taxon>
        <taxon>Batrachia</taxon>
        <taxon>Anura</taxon>
        <taxon>Pipoidea</taxon>
        <taxon>Pipidae</taxon>
        <taxon>Xenopodinae</taxon>
        <taxon>Xenopus</taxon>
        <taxon>Xenopus</taxon>
    </lineage>
</organism>
<dbReference type="Gene3D" id="3.40.50.1240">
    <property type="entry name" value="Phosphoglycerate mutase-like"/>
    <property type="match status" value="1"/>
</dbReference>
<dbReference type="GO" id="GO:0005764">
    <property type="term" value="C:lysosome"/>
    <property type="evidence" value="ECO:0007669"/>
    <property type="project" value="TreeGrafter"/>
</dbReference>
<evidence type="ECO:0000256" key="6">
    <source>
        <dbReference type="ARBA" id="ARBA00023180"/>
    </source>
</evidence>
<evidence type="ECO:0000256" key="2">
    <source>
        <dbReference type="ARBA" id="ARBA00005375"/>
    </source>
</evidence>
<keyword evidence="5" id="KW-0378">Hydrolase</keyword>
<dbReference type="GO" id="GO:0003993">
    <property type="term" value="F:acid phosphatase activity"/>
    <property type="evidence" value="ECO:0007669"/>
    <property type="project" value="UniProtKB-EC"/>
</dbReference>
<dbReference type="Pfam" id="PF00328">
    <property type="entry name" value="His_Phos_2"/>
    <property type="match status" value="1"/>
</dbReference>
<dbReference type="OMA" id="LPDWANQ"/>
<dbReference type="EMBL" id="CM004476">
    <property type="protein sequence ID" value="OCT75944.1"/>
    <property type="molecule type" value="Genomic_DNA"/>
</dbReference>